<keyword evidence="9" id="KW-1185">Reference proteome</keyword>
<dbReference type="Proteomes" id="UP000031512">
    <property type="component" value="Unassembled WGS sequence"/>
</dbReference>
<dbReference type="InterPro" id="IPR032710">
    <property type="entry name" value="NTF2-like_dom_sf"/>
</dbReference>
<dbReference type="KEGG" id="beq:BEWA_041320"/>
<evidence type="ECO:0000256" key="3">
    <source>
        <dbReference type="ARBA" id="ARBA00022792"/>
    </source>
</evidence>
<dbReference type="GO" id="GO:0051087">
    <property type="term" value="F:protein-folding chaperone binding"/>
    <property type="evidence" value="ECO:0007669"/>
    <property type="project" value="TreeGrafter"/>
</dbReference>
<dbReference type="PANTHER" id="PTHR10721:SF1">
    <property type="entry name" value="MITOCHONDRIAL IMPORT INNER MEMBRANE TRANSLOCASE SUBUNIT TIM44"/>
    <property type="match status" value="1"/>
</dbReference>
<evidence type="ECO:0000313" key="8">
    <source>
        <dbReference type="EMBL" id="EKX74094.1"/>
    </source>
</evidence>
<evidence type="ECO:0000256" key="1">
    <source>
        <dbReference type="ARBA" id="ARBA00004273"/>
    </source>
</evidence>
<organism evidence="8 9">
    <name type="scientific">Theileria equi strain WA</name>
    <dbReference type="NCBI Taxonomy" id="1537102"/>
    <lineage>
        <taxon>Eukaryota</taxon>
        <taxon>Sar</taxon>
        <taxon>Alveolata</taxon>
        <taxon>Apicomplexa</taxon>
        <taxon>Aconoidasida</taxon>
        <taxon>Piroplasmida</taxon>
        <taxon>Theileriidae</taxon>
        <taxon>Theileria</taxon>
    </lineage>
</organism>
<name>L1LFP4_THEEQ</name>
<dbReference type="Gene3D" id="3.10.450.240">
    <property type="match status" value="1"/>
</dbReference>
<dbReference type="eggNOG" id="KOG2580">
    <property type="taxonomic scope" value="Eukaryota"/>
</dbReference>
<dbReference type="GeneID" id="15807542"/>
<dbReference type="EMBL" id="ACOU01000002">
    <property type="protein sequence ID" value="EKX74094.1"/>
    <property type="molecule type" value="Genomic_DNA"/>
</dbReference>
<keyword evidence="3" id="KW-0999">Mitochondrion inner membrane</keyword>
<dbReference type="PANTHER" id="PTHR10721">
    <property type="entry name" value="MITOCHONDRIAL IMPORT INNER MEMBRANE TRANSLOCASE SUBUNIT TIM44"/>
    <property type="match status" value="1"/>
</dbReference>
<comment type="similarity">
    <text evidence="2">Belongs to the Tim44 family.</text>
</comment>
<evidence type="ECO:0000259" key="7">
    <source>
        <dbReference type="SMART" id="SM00978"/>
    </source>
</evidence>
<dbReference type="VEuPathDB" id="PiroplasmaDB:BEWA_041320"/>
<evidence type="ECO:0000256" key="5">
    <source>
        <dbReference type="ARBA" id="ARBA00023128"/>
    </source>
</evidence>
<feature type="domain" description="Tim44-like" evidence="7">
    <location>
        <begin position="204"/>
        <end position="356"/>
    </location>
</feature>
<dbReference type="GO" id="GO:0030150">
    <property type="term" value="P:protein import into mitochondrial matrix"/>
    <property type="evidence" value="ECO:0007669"/>
    <property type="project" value="TreeGrafter"/>
</dbReference>
<protein>
    <submittedName>
        <fullName evidence="8">Mitochondrial import inner membrane translocase subunit tim44, putative</fullName>
    </submittedName>
</protein>
<comment type="subcellular location">
    <subcellularLocation>
        <location evidence="1">Mitochondrion inner membrane</location>
    </subcellularLocation>
</comment>
<dbReference type="InterPro" id="IPR039544">
    <property type="entry name" value="Tim44-like"/>
</dbReference>
<evidence type="ECO:0000256" key="4">
    <source>
        <dbReference type="ARBA" id="ARBA00022946"/>
    </source>
</evidence>
<dbReference type="RefSeq" id="XP_004833546.1">
    <property type="nucleotide sequence ID" value="XM_004833489.1"/>
</dbReference>
<proteinExistence type="inferred from homology"/>
<gene>
    <name evidence="8" type="ORF">BEWA_041320</name>
</gene>
<dbReference type="OrthoDB" id="10265990at2759"/>
<evidence type="ECO:0000313" key="9">
    <source>
        <dbReference type="Proteomes" id="UP000031512"/>
    </source>
</evidence>
<keyword evidence="4" id="KW-0809">Transit peptide</keyword>
<accession>L1LFP4</accession>
<keyword evidence="6" id="KW-0472">Membrane</keyword>
<reference evidence="8 9" key="1">
    <citation type="journal article" date="2012" name="BMC Genomics">
        <title>Comparative genomic analysis and phylogenetic position of Theileria equi.</title>
        <authorList>
            <person name="Kappmeyer L.S."/>
            <person name="Thiagarajan M."/>
            <person name="Herndon D.R."/>
            <person name="Ramsay J.D."/>
            <person name="Caler E."/>
            <person name="Djikeng A."/>
            <person name="Gillespie J.J."/>
            <person name="Lau A.O."/>
            <person name="Roalson E.H."/>
            <person name="Silva J.C."/>
            <person name="Silva M.G."/>
            <person name="Suarez C.E."/>
            <person name="Ueti M.W."/>
            <person name="Nene V.M."/>
            <person name="Mealey R.H."/>
            <person name="Knowles D.P."/>
            <person name="Brayton K.A."/>
        </authorList>
    </citation>
    <scope>NUCLEOTIDE SEQUENCE [LARGE SCALE GENOMIC DNA]</scope>
    <source>
        <strain evidence="8 9">WA</strain>
    </source>
</reference>
<dbReference type="GO" id="GO:0005743">
    <property type="term" value="C:mitochondrial inner membrane"/>
    <property type="evidence" value="ECO:0007669"/>
    <property type="project" value="UniProtKB-SubCell"/>
</dbReference>
<dbReference type="InterPro" id="IPR007379">
    <property type="entry name" value="Tim44-like_dom"/>
</dbReference>
<dbReference type="SUPFAM" id="SSF54427">
    <property type="entry name" value="NTF2-like"/>
    <property type="match status" value="1"/>
</dbReference>
<evidence type="ECO:0000256" key="2">
    <source>
        <dbReference type="ARBA" id="ARBA00009597"/>
    </source>
</evidence>
<dbReference type="Pfam" id="PF04280">
    <property type="entry name" value="Tim44"/>
    <property type="match status" value="1"/>
</dbReference>
<dbReference type="AlphaFoldDB" id="L1LFP4"/>
<evidence type="ECO:0000256" key="6">
    <source>
        <dbReference type="ARBA" id="ARBA00023136"/>
    </source>
</evidence>
<comment type="caution">
    <text evidence="8">The sequence shown here is derived from an EMBL/GenBank/DDBJ whole genome shotgun (WGS) entry which is preliminary data.</text>
</comment>
<dbReference type="STRING" id="1537102.L1LFP4"/>
<dbReference type="SMART" id="SM00978">
    <property type="entry name" value="Tim44"/>
    <property type="match status" value="1"/>
</dbReference>
<keyword evidence="5" id="KW-0496">Mitochondrion</keyword>
<sequence>MRGITQLVNFGKNIQKLNRNVQGHPIRYFSSSDSFMQTVINQVKRDLEKDKNLKEAIQELENKAHISEKYTKFTNYLSKTRDFGRGCITKIAETKDNSKIIQFCLQSAKSAAVGIDKVASMLHDEKKHARVLKERWKAKSKERTEAKEATVAAEVEAEVSTENALVLAKESAWDRFGSKLRDMPFLRSVFDNPYIGSILSKSTLSTAIQDMKRLDPSFNIPELVEMVEHVIAPHVVDCYLQGDHESLKIHCGECAFNVLNTSIKERNIQKLSLDPSVLILKDVELKGGMSVQEGDPWFIFNFTTQQINCLRDHKGNVCAGQIDDIREVVYSMAISRHPNINVETLEYPYMIHEIAIISNRPSW</sequence>